<dbReference type="SMART" id="SM00028">
    <property type="entry name" value="TPR"/>
    <property type="match status" value="3"/>
</dbReference>
<feature type="region of interest" description="Disordered" evidence="2">
    <location>
        <begin position="1"/>
        <end position="102"/>
    </location>
</feature>
<dbReference type="Proteomes" id="UP000317494">
    <property type="component" value="Unassembled WGS sequence"/>
</dbReference>
<sequence length="306" mass="34069">MEAEKETSSAAFVSSSNQLDDADNDDDTASFYSVPEDADDPSDSASTSLPYMPPNHPIISEQASTTPSTSRLDSFPDQDHTPSSHAGPWSVPPITEVKSRMPYPARPGPTELEQLEAEMDLSAEEVAALKAKALDEKELGNVHFKNAEYDEAIGRYQNALDICPIRFRSERAIFNSNLAACHFLKQRWDDVVKSCTKAIDLNPDYIQAIRRRASANEKLNRSSSLSAALEDYKKLLQLDPNNKEAAKAIKSLPPRIQVRQEEEKEEMMGKLKDLGNQFLGMFGLSTDNFQMKQDPATGNYAMNFQK</sequence>
<feature type="compositionally biased region" description="Polar residues" evidence="2">
    <location>
        <begin position="8"/>
        <end position="19"/>
    </location>
</feature>
<evidence type="ECO:0000313" key="6">
    <source>
        <dbReference type="Proteomes" id="UP000320475"/>
    </source>
</evidence>
<dbReference type="Proteomes" id="UP000320475">
    <property type="component" value="Unassembled WGS sequence"/>
</dbReference>
<dbReference type="InterPro" id="IPR019734">
    <property type="entry name" value="TPR_rpt"/>
</dbReference>
<dbReference type="EMBL" id="QEAM01000444">
    <property type="protein sequence ID" value="TPX39788.1"/>
    <property type="molecule type" value="Genomic_DNA"/>
</dbReference>
<evidence type="ECO:0000313" key="3">
    <source>
        <dbReference type="EMBL" id="TPX39788.1"/>
    </source>
</evidence>
<protein>
    <submittedName>
        <fullName evidence="3">Uncharacterized protein</fullName>
    </submittedName>
</protein>
<keyword evidence="5" id="KW-1185">Reference proteome</keyword>
<dbReference type="SUPFAM" id="SSF48452">
    <property type="entry name" value="TPR-like"/>
    <property type="match status" value="1"/>
</dbReference>
<dbReference type="EMBL" id="QEAN01000027">
    <property type="protein sequence ID" value="TPX52825.1"/>
    <property type="molecule type" value="Genomic_DNA"/>
</dbReference>
<evidence type="ECO:0000256" key="1">
    <source>
        <dbReference type="PROSITE-ProRule" id="PRU00339"/>
    </source>
</evidence>
<name>A0A507CJJ6_9FUNG</name>
<dbReference type="PANTHER" id="PTHR46014:SF1">
    <property type="entry name" value="TETRATRICOPEPTIDE REPEAT PROTEIN 1"/>
    <property type="match status" value="1"/>
</dbReference>
<dbReference type="AlphaFoldDB" id="A0A507CJJ6"/>
<accession>A0A507CJJ6</accession>
<dbReference type="InterPro" id="IPR011990">
    <property type="entry name" value="TPR-like_helical_dom_sf"/>
</dbReference>
<comment type="caution">
    <text evidence="3">The sequence shown here is derived from an EMBL/GenBank/DDBJ whole genome shotgun (WGS) entry which is preliminary data.</text>
</comment>
<feature type="repeat" description="TPR" evidence="1">
    <location>
        <begin position="133"/>
        <end position="166"/>
    </location>
</feature>
<dbReference type="Gene3D" id="1.25.40.10">
    <property type="entry name" value="Tetratricopeptide repeat domain"/>
    <property type="match status" value="1"/>
</dbReference>
<reference evidence="5 6" key="1">
    <citation type="journal article" date="2019" name="Sci. Rep.">
        <title>Comparative genomics of chytrid fungi reveal insights into the obligate biotrophic and pathogenic lifestyle of Synchytrium endobioticum.</title>
        <authorList>
            <person name="van de Vossenberg B.T.L.H."/>
            <person name="Warris S."/>
            <person name="Nguyen H.D.T."/>
            <person name="van Gent-Pelzer M.P.E."/>
            <person name="Joly D.L."/>
            <person name="van de Geest H.C."/>
            <person name="Bonants P.J.M."/>
            <person name="Smith D.S."/>
            <person name="Levesque C.A."/>
            <person name="van der Lee T.A.J."/>
        </authorList>
    </citation>
    <scope>NUCLEOTIDE SEQUENCE [LARGE SCALE GENOMIC DNA]</scope>
    <source>
        <strain evidence="3 6">LEV6574</strain>
        <strain evidence="4 5">MB42</strain>
    </source>
</reference>
<proteinExistence type="predicted"/>
<dbReference type="VEuPathDB" id="FungiDB:SeMB42_g01156"/>
<dbReference type="InterPro" id="IPR052769">
    <property type="entry name" value="TPR_domain_protein"/>
</dbReference>
<feature type="compositionally biased region" description="Polar residues" evidence="2">
    <location>
        <begin position="61"/>
        <end position="72"/>
    </location>
</feature>
<dbReference type="OrthoDB" id="1872379at2759"/>
<dbReference type="STRING" id="286115.A0A507CJJ6"/>
<dbReference type="PANTHER" id="PTHR46014">
    <property type="entry name" value="TETRATRICOPEPTIDE REPEAT PROTEIN 1"/>
    <property type="match status" value="1"/>
</dbReference>
<evidence type="ECO:0000313" key="5">
    <source>
        <dbReference type="Proteomes" id="UP000317494"/>
    </source>
</evidence>
<gene>
    <name evidence="3" type="ORF">SeLEV6574_g06989</name>
    <name evidence="4" type="ORF">SeMB42_g01156</name>
</gene>
<evidence type="ECO:0000256" key="2">
    <source>
        <dbReference type="SAM" id="MobiDB-lite"/>
    </source>
</evidence>
<evidence type="ECO:0000313" key="4">
    <source>
        <dbReference type="EMBL" id="TPX52825.1"/>
    </source>
</evidence>
<organism evidence="3 6">
    <name type="scientific">Synchytrium endobioticum</name>
    <dbReference type="NCBI Taxonomy" id="286115"/>
    <lineage>
        <taxon>Eukaryota</taxon>
        <taxon>Fungi</taxon>
        <taxon>Fungi incertae sedis</taxon>
        <taxon>Chytridiomycota</taxon>
        <taxon>Chytridiomycota incertae sedis</taxon>
        <taxon>Chytridiomycetes</taxon>
        <taxon>Synchytriales</taxon>
        <taxon>Synchytriaceae</taxon>
        <taxon>Synchytrium</taxon>
    </lineage>
</organism>
<dbReference type="PROSITE" id="PS50005">
    <property type="entry name" value="TPR"/>
    <property type="match status" value="1"/>
</dbReference>
<keyword evidence="1" id="KW-0802">TPR repeat</keyword>